<name>A0AAD9GNK3_9STRA</name>
<evidence type="ECO:0000313" key="2">
    <source>
        <dbReference type="Proteomes" id="UP001259832"/>
    </source>
</evidence>
<comment type="caution">
    <text evidence="1">The sequence shown here is derived from an EMBL/GenBank/DDBJ whole genome shotgun (WGS) entry which is preliminary data.</text>
</comment>
<dbReference type="Proteomes" id="UP001259832">
    <property type="component" value="Unassembled WGS sequence"/>
</dbReference>
<accession>A0AAD9GNK3</accession>
<gene>
    <name evidence="1" type="ORF">P3T76_007269</name>
</gene>
<dbReference type="EMBL" id="JASMQC010000012">
    <property type="protein sequence ID" value="KAK1941403.1"/>
    <property type="molecule type" value="Genomic_DNA"/>
</dbReference>
<organism evidence="1 2">
    <name type="scientific">Phytophthora citrophthora</name>
    <dbReference type="NCBI Taxonomy" id="4793"/>
    <lineage>
        <taxon>Eukaryota</taxon>
        <taxon>Sar</taxon>
        <taxon>Stramenopiles</taxon>
        <taxon>Oomycota</taxon>
        <taxon>Peronosporomycetes</taxon>
        <taxon>Peronosporales</taxon>
        <taxon>Peronosporaceae</taxon>
        <taxon>Phytophthora</taxon>
    </lineage>
</organism>
<evidence type="ECO:0000313" key="1">
    <source>
        <dbReference type="EMBL" id="KAK1941403.1"/>
    </source>
</evidence>
<evidence type="ECO:0008006" key="3">
    <source>
        <dbReference type="Google" id="ProtNLM"/>
    </source>
</evidence>
<reference evidence="1" key="1">
    <citation type="submission" date="2023-08" db="EMBL/GenBank/DDBJ databases">
        <title>Reference Genome Resource for the Citrus Pathogen Phytophthora citrophthora.</title>
        <authorList>
            <person name="Moller H."/>
            <person name="Coetzee B."/>
            <person name="Rose L.J."/>
            <person name="Van Niekerk J.M."/>
        </authorList>
    </citation>
    <scope>NUCLEOTIDE SEQUENCE</scope>
    <source>
        <strain evidence="1">STE-U-9442</strain>
    </source>
</reference>
<dbReference type="AlphaFoldDB" id="A0AAD9GNK3"/>
<sequence>MPRKQHSYTVKVKQAALESIEQIGLTATIAELGYPHGTVDGWWRARDKLRAYAGNALSKTTKGQGRKECFPFTQTLVTFVEDTRRDEEWLTTSIMIGFIAENYEEWLEQYEEGKTSAVEKRWRDYCREQQNAKKTKLPCLDLIQIKQDFAIEFWSVYSSYSPSEIYNMDETAINFDMPPVRIWGVKGRSGSAKVQDLTKHCGRMTAVLTIRGDVFEVCIYQSAHWSVASLAGYLCRCLYYYYSCSTV</sequence>
<proteinExistence type="predicted"/>
<keyword evidence="2" id="KW-1185">Reference proteome</keyword>
<protein>
    <recommendedName>
        <fullName evidence="3">DDE-1 domain-containing protein</fullName>
    </recommendedName>
</protein>